<dbReference type="SUPFAM" id="SSF50729">
    <property type="entry name" value="PH domain-like"/>
    <property type="match status" value="1"/>
</dbReference>
<dbReference type="AlphaFoldDB" id="A0AA85J891"/>
<sequence length="371" mass="41714">MGMLRHSLATYTIIMCSTFHNTTNLGVMSQGNEKLNPCDIDEIEVSSDISGKETKDSNQPGTTESFVPQTYRAKLFGNIPVSEPRGDFICERSLGLLKAQLLTSKSHKKRIKIRVDTNGISVLGSRNSTVHHIHKFENITFIWTDPCDLQSCGIIVRQNTLGENVHEFYGYKLYQNTPKLIRALKQIYSNLDLMPSNEGVSNSSENPNDTKSFETKEENDSDLIQLVDISDSINSPNEIHQNNKKYPTAFNKEIGSNWTTFDDHFGNKDPVWTDNAPVDLWSPISNNQQFFKNNKGFFSPTNTDNRKPDLKHSPISFTGVTGSVPYNTPPYIKSHSTTANVWPTAFSGIQSFQSKRFPLDDPFSCNNVATK</sequence>
<dbReference type="WBParaSite" id="TREG1_15820.1">
    <property type="protein sequence ID" value="TREG1_15820.1"/>
    <property type="gene ID" value="TREG1_15820"/>
</dbReference>
<proteinExistence type="predicted"/>
<feature type="region of interest" description="Disordered" evidence="1">
    <location>
        <begin position="195"/>
        <end position="218"/>
    </location>
</feature>
<keyword evidence="3" id="KW-1185">Reference proteome</keyword>
<dbReference type="InterPro" id="IPR011993">
    <property type="entry name" value="PH-like_dom_sf"/>
</dbReference>
<protein>
    <recommendedName>
        <fullName evidence="2">PID domain-containing protein</fullName>
    </recommendedName>
</protein>
<reference evidence="3" key="1">
    <citation type="submission" date="2022-06" db="EMBL/GenBank/DDBJ databases">
        <authorList>
            <person name="Berger JAMES D."/>
            <person name="Berger JAMES D."/>
        </authorList>
    </citation>
    <scope>NUCLEOTIDE SEQUENCE [LARGE SCALE GENOMIC DNA]</scope>
</reference>
<name>A0AA85J891_TRIRE</name>
<dbReference type="Proteomes" id="UP000050795">
    <property type="component" value="Unassembled WGS sequence"/>
</dbReference>
<accession>A0AA85J891</accession>
<organism evidence="3 4">
    <name type="scientific">Trichobilharzia regenti</name>
    <name type="common">Nasal bird schistosome</name>
    <dbReference type="NCBI Taxonomy" id="157069"/>
    <lineage>
        <taxon>Eukaryota</taxon>
        <taxon>Metazoa</taxon>
        <taxon>Spiralia</taxon>
        <taxon>Lophotrochozoa</taxon>
        <taxon>Platyhelminthes</taxon>
        <taxon>Trematoda</taxon>
        <taxon>Digenea</taxon>
        <taxon>Strigeidida</taxon>
        <taxon>Schistosomatoidea</taxon>
        <taxon>Schistosomatidae</taxon>
        <taxon>Trichobilharzia</taxon>
    </lineage>
</organism>
<evidence type="ECO:0000256" key="1">
    <source>
        <dbReference type="SAM" id="MobiDB-lite"/>
    </source>
</evidence>
<feature type="compositionally biased region" description="Polar residues" evidence="1">
    <location>
        <begin position="198"/>
        <end position="210"/>
    </location>
</feature>
<evidence type="ECO:0000313" key="4">
    <source>
        <dbReference type="WBParaSite" id="TREG1_15820.1"/>
    </source>
</evidence>
<dbReference type="Gene3D" id="2.30.29.30">
    <property type="entry name" value="Pleckstrin-homology domain (PH domain)/Phosphotyrosine-binding domain (PTB)"/>
    <property type="match status" value="1"/>
</dbReference>
<dbReference type="InterPro" id="IPR006020">
    <property type="entry name" value="PTB/PI_dom"/>
</dbReference>
<evidence type="ECO:0000313" key="3">
    <source>
        <dbReference type="Proteomes" id="UP000050795"/>
    </source>
</evidence>
<reference evidence="4" key="2">
    <citation type="submission" date="2023-11" db="UniProtKB">
        <authorList>
            <consortium name="WormBaseParasite"/>
        </authorList>
    </citation>
    <scope>IDENTIFICATION</scope>
</reference>
<evidence type="ECO:0000259" key="2">
    <source>
        <dbReference type="PROSITE" id="PS01179"/>
    </source>
</evidence>
<dbReference type="PROSITE" id="PS01179">
    <property type="entry name" value="PID"/>
    <property type="match status" value="1"/>
</dbReference>
<feature type="domain" description="PID" evidence="2">
    <location>
        <begin position="71"/>
        <end position="189"/>
    </location>
</feature>